<feature type="transmembrane region" description="Helical" evidence="1">
    <location>
        <begin position="32"/>
        <end position="52"/>
    </location>
</feature>
<evidence type="ECO:0000256" key="1">
    <source>
        <dbReference type="SAM" id="Phobius"/>
    </source>
</evidence>
<dbReference type="EMBL" id="FNNQ01000020">
    <property type="protein sequence ID" value="SDX49556.1"/>
    <property type="molecule type" value="Genomic_DNA"/>
</dbReference>
<feature type="transmembrane region" description="Helical" evidence="1">
    <location>
        <begin position="133"/>
        <end position="156"/>
    </location>
</feature>
<reference evidence="2 3" key="1">
    <citation type="submission" date="2016-10" db="EMBL/GenBank/DDBJ databases">
        <authorList>
            <person name="de Groot N.N."/>
        </authorList>
    </citation>
    <scope>NUCLEOTIDE SEQUENCE [LARGE SCALE GENOMIC DNA]</scope>
    <source>
        <strain evidence="2 3">DSM 45610</strain>
    </source>
</reference>
<dbReference type="PIRSF" id="PIRSF020606">
    <property type="entry name" value="UCP020606"/>
    <property type="match status" value="1"/>
</dbReference>
<organism evidence="2 3">
    <name type="scientific">Marininema mesophilum</name>
    <dbReference type="NCBI Taxonomy" id="1048340"/>
    <lineage>
        <taxon>Bacteria</taxon>
        <taxon>Bacillati</taxon>
        <taxon>Bacillota</taxon>
        <taxon>Bacilli</taxon>
        <taxon>Bacillales</taxon>
        <taxon>Thermoactinomycetaceae</taxon>
        <taxon>Marininema</taxon>
    </lineage>
</organism>
<protein>
    <submittedName>
        <fullName evidence="2">Putative membrane protein</fullName>
    </submittedName>
</protein>
<feature type="transmembrane region" description="Helical" evidence="1">
    <location>
        <begin position="176"/>
        <end position="196"/>
    </location>
</feature>
<sequence length="208" mass="24297">MKEKRWMVLYIIMLVVFIIVFIWSGIHPKSRATWYVESGPAVLGFVILCWTFKRFSFTPLFYILAFISGLIMLIASHYTYESAPLFNNIKGLFNLSRNYCDRFGHVFQGVVAGAFFREIFIRLDVVKKKFLPYIVIGLSLAGSATYEIMEFLVGYFQQARSMEDMLGYQGDQWDTQWDMICALSGSILFLLFFHNIHDNQIKQITRQK</sequence>
<proteinExistence type="predicted"/>
<accession>A0A1H3C628</accession>
<keyword evidence="1" id="KW-0472">Membrane</keyword>
<gene>
    <name evidence="2" type="ORF">SAMN05444487_12024</name>
</gene>
<name>A0A1H3C628_9BACL</name>
<evidence type="ECO:0000313" key="3">
    <source>
        <dbReference type="Proteomes" id="UP000198534"/>
    </source>
</evidence>
<dbReference type="InterPro" id="IPR014509">
    <property type="entry name" value="YjdF-like"/>
</dbReference>
<dbReference type="Pfam" id="PF09997">
    <property type="entry name" value="DUF2238"/>
    <property type="match status" value="1"/>
</dbReference>
<feature type="transmembrane region" description="Helical" evidence="1">
    <location>
        <begin position="7"/>
        <end position="26"/>
    </location>
</feature>
<feature type="transmembrane region" description="Helical" evidence="1">
    <location>
        <begin position="103"/>
        <end position="121"/>
    </location>
</feature>
<feature type="transmembrane region" description="Helical" evidence="1">
    <location>
        <begin position="59"/>
        <end position="80"/>
    </location>
</feature>
<evidence type="ECO:0000313" key="2">
    <source>
        <dbReference type="EMBL" id="SDX49556.1"/>
    </source>
</evidence>
<keyword evidence="3" id="KW-1185">Reference proteome</keyword>
<keyword evidence="1" id="KW-1133">Transmembrane helix</keyword>
<dbReference type="AlphaFoldDB" id="A0A1H3C628"/>
<keyword evidence="1" id="KW-0812">Transmembrane</keyword>
<dbReference type="Proteomes" id="UP000198534">
    <property type="component" value="Unassembled WGS sequence"/>
</dbReference>
<dbReference type="InterPro" id="IPR058534">
    <property type="entry name" value="YjdF"/>
</dbReference>